<reference evidence="2 3" key="1">
    <citation type="submission" date="2024-05" db="EMBL/GenBank/DDBJ databases">
        <title>Culex pipiens pipiens assembly and annotation.</title>
        <authorList>
            <person name="Alout H."/>
            <person name="Durand T."/>
        </authorList>
    </citation>
    <scope>NUCLEOTIDE SEQUENCE [LARGE SCALE GENOMIC DNA]</scope>
    <source>
        <strain evidence="2">HA-2024</strain>
        <tissue evidence="2">Whole body</tissue>
    </source>
</reference>
<proteinExistence type="predicted"/>
<protein>
    <submittedName>
        <fullName evidence="2">Uncharacterized protein</fullName>
    </submittedName>
</protein>
<evidence type="ECO:0000256" key="1">
    <source>
        <dbReference type="SAM" id="MobiDB-lite"/>
    </source>
</evidence>
<dbReference type="Proteomes" id="UP001562425">
    <property type="component" value="Unassembled WGS sequence"/>
</dbReference>
<name>A0ABD1DII9_CULPP</name>
<comment type="caution">
    <text evidence="2">The sequence shown here is derived from an EMBL/GenBank/DDBJ whole genome shotgun (WGS) entry which is preliminary data.</text>
</comment>
<evidence type="ECO:0000313" key="3">
    <source>
        <dbReference type="Proteomes" id="UP001562425"/>
    </source>
</evidence>
<feature type="compositionally biased region" description="Basic and acidic residues" evidence="1">
    <location>
        <begin position="7"/>
        <end position="19"/>
    </location>
</feature>
<dbReference type="AlphaFoldDB" id="A0ABD1DII9"/>
<accession>A0ABD1DII9</accession>
<gene>
    <name evidence="2" type="ORF">pipiens_008194</name>
</gene>
<feature type="region of interest" description="Disordered" evidence="1">
    <location>
        <begin position="1"/>
        <end position="213"/>
    </location>
</feature>
<evidence type="ECO:0000313" key="2">
    <source>
        <dbReference type="EMBL" id="KAL1399465.1"/>
    </source>
</evidence>
<keyword evidence="3" id="KW-1185">Reference proteome</keyword>
<sequence>MVTGTKTENDDWIGRRNNNEPDTGVRLARRWHSVGPVDSRGIGTVHDSGEMDTSNASATRRPEADPAGVNMRKMNDPCGRLYILKTENPEPSRTKTGPDKSVRDNRAKKCSGDPTSHNLHHHLNASKPTKITPTTEEPEPRLQEEPASPPATHNFVPLNAPASVPDTPRCTTRWLGEGEEPPWHGKEPNRTPTQTPRYWSETLPPVLTGTTSH</sequence>
<feature type="compositionally biased region" description="Basic and acidic residues" evidence="1">
    <location>
        <begin position="87"/>
        <end position="111"/>
    </location>
</feature>
<organism evidence="2 3">
    <name type="scientific">Culex pipiens pipiens</name>
    <name type="common">Northern house mosquito</name>
    <dbReference type="NCBI Taxonomy" id="38569"/>
    <lineage>
        <taxon>Eukaryota</taxon>
        <taxon>Metazoa</taxon>
        <taxon>Ecdysozoa</taxon>
        <taxon>Arthropoda</taxon>
        <taxon>Hexapoda</taxon>
        <taxon>Insecta</taxon>
        <taxon>Pterygota</taxon>
        <taxon>Neoptera</taxon>
        <taxon>Endopterygota</taxon>
        <taxon>Diptera</taxon>
        <taxon>Nematocera</taxon>
        <taxon>Culicoidea</taxon>
        <taxon>Culicidae</taxon>
        <taxon>Culicinae</taxon>
        <taxon>Culicini</taxon>
        <taxon>Culex</taxon>
        <taxon>Culex</taxon>
    </lineage>
</organism>
<dbReference type="EMBL" id="JBEHCU010005539">
    <property type="protein sequence ID" value="KAL1399465.1"/>
    <property type="molecule type" value="Genomic_DNA"/>
</dbReference>